<gene>
    <name evidence="2" type="ORF">B296_00032945</name>
</gene>
<evidence type="ECO:0000256" key="1">
    <source>
        <dbReference type="SAM" id="MobiDB-lite"/>
    </source>
</evidence>
<protein>
    <submittedName>
        <fullName evidence="2">Uncharacterized protein</fullName>
    </submittedName>
</protein>
<evidence type="ECO:0000313" key="2">
    <source>
        <dbReference type="EMBL" id="RRT57007.1"/>
    </source>
</evidence>
<dbReference type="AlphaFoldDB" id="A0A426YZ36"/>
<dbReference type="EMBL" id="AMZH03009369">
    <property type="protein sequence ID" value="RRT57007.1"/>
    <property type="molecule type" value="Genomic_DNA"/>
</dbReference>
<reference evidence="2 3" key="1">
    <citation type="journal article" date="2014" name="Agronomy (Basel)">
        <title>A Draft Genome Sequence for Ensete ventricosum, the Drought-Tolerant Tree Against Hunger.</title>
        <authorList>
            <person name="Harrison J."/>
            <person name="Moore K.A."/>
            <person name="Paszkiewicz K."/>
            <person name="Jones T."/>
            <person name="Grant M."/>
            <person name="Ambacheew D."/>
            <person name="Muzemil S."/>
            <person name="Studholme D.J."/>
        </authorList>
    </citation>
    <scope>NUCLEOTIDE SEQUENCE [LARGE SCALE GENOMIC DNA]</scope>
</reference>
<organism evidence="2 3">
    <name type="scientific">Ensete ventricosum</name>
    <name type="common">Abyssinian banana</name>
    <name type="synonym">Musa ensete</name>
    <dbReference type="NCBI Taxonomy" id="4639"/>
    <lineage>
        <taxon>Eukaryota</taxon>
        <taxon>Viridiplantae</taxon>
        <taxon>Streptophyta</taxon>
        <taxon>Embryophyta</taxon>
        <taxon>Tracheophyta</taxon>
        <taxon>Spermatophyta</taxon>
        <taxon>Magnoliopsida</taxon>
        <taxon>Liliopsida</taxon>
        <taxon>Zingiberales</taxon>
        <taxon>Musaceae</taxon>
        <taxon>Ensete</taxon>
    </lineage>
</organism>
<comment type="caution">
    <text evidence="2">The sequence shown here is derived from an EMBL/GenBank/DDBJ whole genome shotgun (WGS) entry which is preliminary data.</text>
</comment>
<evidence type="ECO:0000313" key="3">
    <source>
        <dbReference type="Proteomes" id="UP000287651"/>
    </source>
</evidence>
<feature type="compositionally biased region" description="Polar residues" evidence="1">
    <location>
        <begin position="14"/>
        <end position="44"/>
    </location>
</feature>
<feature type="non-terminal residue" evidence="2">
    <location>
        <position position="1"/>
    </location>
</feature>
<proteinExistence type="predicted"/>
<sequence length="52" mass="5413">DERVKGNTPRRLSAATNPARSPSPREQSGPASTESETPVISTSLIAAPLLTP</sequence>
<name>A0A426YZ36_ENSVE</name>
<feature type="region of interest" description="Disordered" evidence="1">
    <location>
        <begin position="1"/>
        <end position="52"/>
    </location>
</feature>
<accession>A0A426YZ36</accession>
<dbReference type="Proteomes" id="UP000287651">
    <property type="component" value="Unassembled WGS sequence"/>
</dbReference>